<dbReference type="RefSeq" id="WP_161255629.1">
    <property type="nucleotide sequence ID" value="NZ_WXEY01000003.1"/>
</dbReference>
<feature type="domain" description="Histidine kinase" evidence="9">
    <location>
        <begin position="275"/>
        <end position="480"/>
    </location>
</feature>
<dbReference type="InterPro" id="IPR035965">
    <property type="entry name" value="PAS-like_dom_sf"/>
</dbReference>
<dbReference type="SMART" id="SM00091">
    <property type="entry name" value="PAS"/>
    <property type="match status" value="2"/>
</dbReference>
<dbReference type="InterPro" id="IPR005467">
    <property type="entry name" value="His_kinase_dom"/>
</dbReference>
<evidence type="ECO:0000313" key="13">
    <source>
        <dbReference type="Proteomes" id="UP000463470"/>
    </source>
</evidence>
<evidence type="ECO:0000256" key="4">
    <source>
        <dbReference type="ARBA" id="ARBA00022679"/>
    </source>
</evidence>
<feature type="domain" description="PAS" evidence="10">
    <location>
        <begin position="41"/>
        <end position="68"/>
    </location>
</feature>
<dbReference type="PRINTS" id="PR00344">
    <property type="entry name" value="BCTRLSENSOR"/>
</dbReference>
<dbReference type="InterPro" id="IPR036890">
    <property type="entry name" value="HATPase_C_sf"/>
</dbReference>
<keyword evidence="8" id="KW-0902">Two-component regulatory system</keyword>
<evidence type="ECO:0000256" key="6">
    <source>
        <dbReference type="ARBA" id="ARBA00022777"/>
    </source>
</evidence>
<dbReference type="InterPro" id="IPR000700">
    <property type="entry name" value="PAS-assoc_C"/>
</dbReference>
<evidence type="ECO:0000256" key="3">
    <source>
        <dbReference type="ARBA" id="ARBA00022553"/>
    </source>
</evidence>
<dbReference type="Pfam" id="PF02518">
    <property type="entry name" value="HATPase_c"/>
    <property type="match status" value="1"/>
</dbReference>
<evidence type="ECO:0000259" key="11">
    <source>
        <dbReference type="PROSITE" id="PS50113"/>
    </source>
</evidence>
<dbReference type="EC" id="2.7.13.3" evidence="2"/>
<dbReference type="NCBIfam" id="TIGR00229">
    <property type="entry name" value="sensory_box"/>
    <property type="match status" value="1"/>
</dbReference>
<dbReference type="Pfam" id="PF00512">
    <property type="entry name" value="HisKA"/>
    <property type="match status" value="1"/>
</dbReference>
<dbReference type="PROSITE" id="PS50113">
    <property type="entry name" value="PAC"/>
    <property type="match status" value="1"/>
</dbReference>
<dbReference type="PROSITE" id="PS50112">
    <property type="entry name" value="PAS"/>
    <property type="match status" value="1"/>
</dbReference>
<evidence type="ECO:0000313" key="12">
    <source>
        <dbReference type="EMBL" id="MZP29026.1"/>
    </source>
</evidence>
<dbReference type="SUPFAM" id="SSF47384">
    <property type="entry name" value="Homodimeric domain of signal transducing histidine kinase"/>
    <property type="match status" value="1"/>
</dbReference>
<evidence type="ECO:0000256" key="8">
    <source>
        <dbReference type="ARBA" id="ARBA00023012"/>
    </source>
</evidence>
<keyword evidence="6" id="KW-0418">Kinase</keyword>
<dbReference type="InterPro" id="IPR036097">
    <property type="entry name" value="HisK_dim/P_sf"/>
</dbReference>
<protein>
    <recommendedName>
        <fullName evidence="2">histidine kinase</fullName>
        <ecNumber evidence="2">2.7.13.3</ecNumber>
    </recommendedName>
</protein>
<evidence type="ECO:0000259" key="9">
    <source>
        <dbReference type="PROSITE" id="PS50109"/>
    </source>
</evidence>
<dbReference type="AlphaFoldDB" id="A0A845L0D8"/>
<dbReference type="InterPro" id="IPR000014">
    <property type="entry name" value="PAS"/>
</dbReference>
<comment type="caution">
    <text evidence="12">The sequence shown here is derived from an EMBL/GenBank/DDBJ whole genome shotgun (WGS) entry which is preliminary data.</text>
</comment>
<organism evidence="12 13">
    <name type="scientific">Heliomicrobium undosum</name>
    <dbReference type="NCBI Taxonomy" id="121734"/>
    <lineage>
        <taxon>Bacteria</taxon>
        <taxon>Bacillati</taxon>
        <taxon>Bacillota</taxon>
        <taxon>Clostridia</taxon>
        <taxon>Eubacteriales</taxon>
        <taxon>Heliobacteriaceae</taxon>
        <taxon>Heliomicrobium</taxon>
    </lineage>
</organism>
<evidence type="ECO:0000256" key="5">
    <source>
        <dbReference type="ARBA" id="ARBA00022741"/>
    </source>
</evidence>
<evidence type="ECO:0000256" key="7">
    <source>
        <dbReference type="ARBA" id="ARBA00022840"/>
    </source>
</evidence>
<dbReference type="PROSITE" id="PS50109">
    <property type="entry name" value="HIS_KIN"/>
    <property type="match status" value="1"/>
</dbReference>
<dbReference type="Proteomes" id="UP000463470">
    <property type="component" value="Unassembled WGS sequence"/>
</dbReference>
<dbReference type="GO" id="GO:0005524">
    <property type="term" value="F:ATP binding"/>
    <property type="evidence" value="ECO:0007669"/>
    <property type="project" value="UniProtKB-KW"/>
</dbReference>
<dbReference type="Gene3D" id="3.30.565.10">
    <property type="entry name" value="Histidine kinase-like ATPase, C-terminal domain"/>
    <property type="match status" value="1"/>
</dbReference>
<feature type="domain" description="PAC" evidence="11">
    <location>
        <begin position="93"/>
        <end position="143"/>
    </location>
</feature>
<keyword evidence="13" id="KW-1185">Reference proteome</keyword>
<dbReference type="SMART" id="SM00387">
    <property type="entry name" value="HATPase_c"/>
    <property type="match status" value="1"/>
</dbReference>
<dbReference type="InterPro" id="IPR003661">
    <property type="entry name" value="HisK_dim/P_dom"/>
</dbReference>
<accession>A0A845L0D8</accession>
<dbReference type="Pfam" id="PF00989">
    <property type="entry name" value="PAS"/>
    <property type="match status" value="1"/>
</dbReference>
<comment type="catalytic activity">
    <reaction evidence="1">
        <text>ATP + protein L-histidine = ADP + protein N-phospho-L-histidine.</text>
        <dbReference type="EC" id="2.7.13.3"/>
    </reaction>
</comment>
<dbReference type="OrthoDB" id="505470at2"/>
<dbReference type="GO" id="GO:0000155">
    <property type="term" value="F:phosphorelay sensor kinase activity"/>
    <property type="evidence" value="ECO:0007669"/>
    <property type="project" value="InterPro"/>
</dbReference>
<dbReference type="GO" id="GO:0006355">
    <property type="term" value="P:regulation of DNA-templated transcription"/>
    <property type="evidence" value="ECO:0007669"/>
    <property type="project" value="InterPro"/>
</dbReference>
<dbReference type="Gene3D" id="3.30.450.20">
    <property type="entry name" value="PAS domain"/>
    <property type="match status" value="2"/>
</dbReference>
<evidence type="ECO:0000256" key="1">
    <source>
        <dbReference type="ARBA" id="ARBA00000085"/>
    </source>
</evidence>
<keyword evidence="7" id="KW-0067">ATP-binding</keyword>
<dbReference type="SUPFAM" id="SSF55874">
    <property type="entry name" value="ATPase domain of HSP90 chaperone/DNA topoisomerase II/histidine kinase"/>
    <property type="match status" value="1"/>
</dbReference>
<dbReference type="CDD" id="cd00130">
    <property type="entry name" value="PAS"/>
    <property type="match status" value="1"/>
</dbReference>
<dbReference type="EMBL" id="WXEY01000003">
    <property type="protein sequence ID" value="MZP29026.1"/>
    <property type="molecule type" value="Genomic_DNA"/>
</dbReference>
<keyword evidence="3" id="KW-0597">Phosphoprotein</keyword>
<name>A0A845L0D8_9FIRM</name>
<keyword evidence="4" id="KW-0808">Transferase</keyword>
<evidence type="ECO:0000259" key="10">
    <source>
        <dbReference type="PROSITE" id="PS50112"/>
    </source>
</evidence>
<evidence type="ECO:0000256" key="2">
    <source>
        <dbReference type="ARBA" id="ARBA00012438"/>
    </source>
</evidence>
<dbReference type="Gene3D" id="1.10.287.130">
    <property type="match status" value="1"/>
</dbReference>
<proteinExistence type="predicted"/>
<dbReference type="InterPro" id="IPR013767">
    <property type="entry name" value="PAS_fold"/>
</dbReference>
<sequence>MSSGDSYQRIREQFYANPRLRLFFKSCEVGERLMIIHRLKDRRVIDVNKRFEEVFGYRRDEIIGRSSFDLRLWTDSSLAEALWQKLRDDEVARDCEMTYNAKNGDIRFGLFSAVVTMLDDEKYIFGTIMDITQQKIAEEELLQKHNQLLAIFDSMDAYIHVVNPDDDRILFVNKSFTHRIGDPSGRRCYEATRGVSHRCPECLTQDRKKTNGPHSWETCDEKTNRWYHCTYNRIKWSDGRWVRCMISVDITEQKNYQKEMARLERLNLIGQMAAGFGHEIRNPLTTVRGYLQYLNSKPENGHLTQYFNLMIEELDRANQIVTEFLSLRKQGDLPLAHHDINAIIQNLYPLIQSDAFTMNMQLRLELADDLPPLALDEKEIRQLLLNLTRNGLEAMAPGGELAIRTEREDDKVILSIRDEGSGMAQDVLDNLGIPFFTTKDYGTGLGLAVCYRIAARHNAAIDVKSSPLGSTFMVRFKIALAENA</sequence>
<dbReference type="PANTHER" id="PTHR43065:SF46">
    <property type="entry name" value="C4-DICARBOXYLATE TRANSPORT SENSOR PROTEIN DCTB"/>
    <property type="match status" value="1"/>
</dbReference>
<reference evidence="12 13" key="1">
    <citation type="submission" date="2020-01" db="EMBL/GenBank/DDBJ databases">
        <title>Whole-genome sequence of Heliobacterium undosum DSM 13378.</title>
        <authorList>
            <person name="Kyndt J.A."/>
            <person name="Meyer T.E."/>
        </authorList>
    </citation>
    <scope>NUCLEOTIDE SEQUENCE [LARGE SCALE GENOMIC DNA]</scope>
    <source>
        <strain evidence="12 13">DSM 13378</strain>
    </source>
</reference>
<dbReference type="CDD" id="cd00082">
    <property type="entry name" value="HisKA"/>
    <property type="match status" value="1"/>
</dbReference>
<keyword evidence="5" id="KW-0547">Nucleotide-binding</keyword>
<dbReference type="SMART" id="SM00388">
    <property type="entry name" value="HisKA"/>
    <property type="match status" value="1"/>
</dbReference>
<dbReference type="InterPro" id="IPR004358">
    <property type="entry name" value="Sig_transdc_His_kin-like_C"/>
</dbReference>
<dbReference type="SUPFAM" id="SSF55785">
    <property type="entry name" value="PYP-like sensor domain (PAS domain)"/>
    <property type="match status" value="2"/>
</dbReference>
<dbReference type="InterPro" id="IPR003594">
    <property type="entry name" value="HATPase_dom"/>
</dbReference>
<dbReference type="PANTHER" id="PTHR43065">
    <property type="entry name" value="SENSOR HISTIDINE KINASE"/>
    <property type="match status" value="1"/>
</dbReference>
<dbReference type="Pfam" id="PF13188">
    <property type="entry name" value="PAS_8"/>
    <property type="match status" value="1"/>
</dbReference>
<gene>
    <name evidence="12" type="ORF">GTO91_04785</name>
</gene>